<dbReference type="Proteomes" id="UP000242258">
    <property type="component" value="Unassembled WGS sequence"/>
</dbReference>
<dbReference type="STRING" id="1628148.BI198_01935"/>
<feature type="compositionally biased region" description="Low complexity" evidence="1">
    <location>
        <begin position="191"/>
        <end position="215"/>
    </location>
</feature>
<organism evidence="2 3">
    <name type="scientific">Rheinheimera salexigens</name>
    <dbReference type="NCBI Taxonomy" id="1628148"/>
    <lineage>
        <taxon>Bacteria</taxon>
        <taxon>Pseudomonadati</taxon>
        <taxon>Pseudomonadota</taxon>
        <taxon>Gammaproteobacteria</taxon>
        <taxon>Chromatiales</taxon>
        <taxon>Chromatiaceae</taxon>
        <taxon>Rheinheimera</taxon>
    </lineage>
</organism>
<dbReference type="InterPro" id="IPR009576">
    <property type="entry name" value="Biofilm_formation_YgiB"/>
</dbReference>
<dbReference type="AlphaFoldDB" id="A0A1E7Q2V6"/>
<comment type="caution">
    <text evidence="2">The sequence shown here is derived from an EMBL/GenBank/DDBJ whole genome shotgun (WGS) entry which is preliminary data.</text>
</comment>
<keyword evidence="3" id="KW-1185">Reference proteome</keyword>
<reference evidence="3" key="1">
    <citation type="submission" date="2016-09" db="EMBL/GenBank/DDBJ databases">
        <authorList>
            <person name="Wan X."/>
            <person name="Hou S."/>
        </authorList>
    </citation>
    <scope>NUCLEOTIDE SEQUENCE [LARGE SCALE GENOMIC DNA]</scope>
    <source>
        <strain evidence="3">KH87</strain>
    </source>
</reference>
<evidence type="ECO:0008006" key="4">
    <source>
        <dbReference type="Google" id="ProtNLM"/>
    </source>
</evidence>
<dbReference type="EMBL" id="MKEK01000001">
    <property type="protein sequence ID" value="OEY68466.1"/>
    <property type="molecule type" value="Genomic_DNA"/>
</dbReference>
<dbReference type="Pfam" id="PF06693">
    <property type="entry name" value="DUF1190"/>
    <property type="match status" value="1"/>
</dbReference>
<feature type="compositionally biased region" description="Polar residues" evidence="1">
    <location>
        <begin position="140"/>
        <end position="150"/>
    </location>
</feature>
<dbReference type="PROSITE" id="PS51257">
    <property type="entry name" value="PROKAR_LIPOPROTEIN"/>
    <property type="match status" value="1"/>
</dbReference>
<name>A0A1E7Q2V6_9GAMM</name>
<evidence type="ECO:0000313" key="3">
    <source>
        <dbReference type="Proteomes" id="UP000242258"/>
    </source>
</evidence>
<accession>A0A1E7Q2V6</accession>
<dbReference type="RefSeq" id="WP_070048033.1">
    <property type="nucleotide sequence ID" value="NZ_CBCSDO010000001.1"/>
</dbReference>
<sequence>MSNVFKRSKTARLIMMVPAAGLMLTGCGEEPVEVQVYNTPDECAAFYNPPAQCQAAFAEAKALHPQVAPRYHNKTECETDFGSGQCESAPIIASNSIQTGSETAPQAQSQQSSGFFMPMMMGFMAGQMLNRGGLGGQAPQAATKNASPVASQPLYKSRDDRQTFRTATNTAVAKQPGATRIKPSSVQPKPAAMARRGGFGAQAARRSSTRSSFGG</sequence>
<gene>
    <name evidence="2" type="ORF">BI198_01935</name>
</gene>
<feature type="region of interest" description="Disordered" evidence="1">
    <location>
        <begin position="134"/>
        <end position="215"/>
    </location>
</feature>
<evidence type="ECO:0000313" key="2">
    <source>
        <dbReference type="EMBL" id="OEY68466.1"/>
    </source>
</evidence>
<evidence type="ECO:0000256" key="1">
    <source>
        <dbReference type="SAM" id="MobiDB-lite"/>
    </source>
</evidence>
<proteinExistence type="predicted"/>
<protein>
    <recommendedName>
        <fullName evidence="4">DUF1190 domain-containing protein</fullName>
    </recommendedName>
</protein>